<dbReference type="AlphaFoldDB" id="A0A1L7WLE3"/>
<dbReference type="OrthoDB" id="4159154at2759"/>
<evidence type="ECO:0000313" key="3">
    <source>
        <dbReference type="Proteomes" id="UP000184330"/>
    </source>
</evidence>
<proteinExistence type="predicted"/>
<dbReference type="Proteomes" id="UP000184330">
    <property type="component" value="Unassembled WGS sequence"/>
</dbReference>
<dbReference type="GO" id="GO:0005886">
    <property type="term" value="C:plasma membrane"/>
    <property type="evidence" value="ECO:0007669"/>
    <property type="project" value="InterPro"/>
</dbReference>
<dbReference type="GO" id="GO:0031505">
    <property type="term" value="P:fungal-type cell wall organization"/>
    <property type="evidence" value="ECO:0007669"/>
    <property type="project" value="TreeGrafter"/>
</dbReference>
<reference evidence="2 3" key="1">
    <citation type="submission" date="2016-03" db="EMBL/GenBank/DDBJ databases">
        <authorList>
            <person name="Ploux O."/>
        </authorList>
    </citation>
    <scope>NUCLEOTIDE SEQUENCE [LARGE SCALE GENOMIC DNA]</scope>
    <source>
        <strain evidence="2 3">UAMH 11012</strain>
    </source>
</reference>
<name>A0A1L7WLE3_9HELO</name>
<feature type="transmembrane region" description="Helical" evidence="1">
    <location>
        <begin position="294"/>
        <end position="316"/>
    </location>
</feature>
<dbReference type="Pfam" id="PF06687">
    <property type="entry name" value="SUR7"/>
    <property type="match status" value="1"/>
</dbReference>
<gene>
    <name evidence="2" type="ORF">PAC_03460</name>
</gene>
<keyword evidence="1" id="KW-0472">Membrane</keyword>
<dbReference type="GO" id="GO:0051285">
    <property type="term" value="C:cell cortex of cell tip"/>
    <property type="evidence" value="ECO:0007669"/>
    <property type="project" value="TreeGrafter"/>
</dbReference>
<feature type="transmembrane region" description="Helical" evidence="1">
    <location>
        <begin position="336"/>
        <end position="357"/>
    </location>
</feature>
<dbReference type="PANTHER" id="PTHR28019">
    <property type="entry name" value="CELL MEMBRANE PROTEIN YLR413W-RELATED"/>
    <property type="match status" value="1"/>
</dbReference>
<keyword evidence="1" id="KW-0812">Transmembrane</keyword>
<sequence length="390" mass="41079">MAFERVKTILLADKTAPIVTTVTATVAFVLSLIALLSTSERGGLLQYDVVMLNTSTLFQNAIKVETSGSSVTARAIQAARTPAPTPGPSPVEALEILEARQLSLPGVSQVSSFFASVGSELSSAISPQSTGTSGSTNSSGLLGDLESFFNSLVGTVTGAAGEELVTVVNSIVKDVTDSLGIKDWYGIYMTGFCDGDYTSSGGYNTSSCTSYNDLHINSTNSTVKLGTTTLDFSAINIPAKLSKSGGQLKVILNVIIALQIIGIVSCGILILLAPLIIILSFFNRWIFRLAIGMLSALAAACFALIAGFGTGIQVAVSSVINGVGDGLGVEAYSGGSFIAMTWISYFFMMSSAVLWFTRWHGHRYVRRGNDLGVMQRPLVKTAESKFNARI</sequence>
<dbReference type="InterPro" id="IPR052413">
    <property type="entry name" value="SUR7_domain"/>
</dbReference>
<dbReference type="InterPro" id="IPR009571">
    <property type="entry name" value="SUR7/Rim9-like_fungi"/>
</dbReference>
<keyword evidence="1" id="KW-1133">Transmembrane helix</keyword>
<protein>
    <recommendedName>
        <fullName evidence="4">Integral membrane protein</fullName>
    </recommendedName>
</protein>
<evidence type="ECO:0008006" key="4">
    <source>
        <dbReference type="Google" id="ProtNLM"/>
    </source>
</evidence>
<dbReference type="PANTHER" id="PTHR28019:SF7">
    <property type="entry name" value="SUR7 PROTEIN"/>
    <property type="match status" value="1"/>
</dbReference>
<evidence type="ECO:0000256" key="1">
    <source>
        <dbReference type="SAM" id="Phobius"/>
    </source>
</evidence>
<evidence type="ECO:0000313" key="2">
    <source>
        <dbReference type="EMBL" id="CZR53580.1"/>
    </source>
</evidence>
<organism evidence="2 3">
    <name type="scientific">Phialocephala subalpina</name>
    <dbReference type="NCBI Taxonomy" id="576137"/>
    <lineage>
        <taxon>Eukaryota</taxon>
        <taxon>Fungi</taxon>
        <taxon>Dikarya</taxon>
        <taxon>Ascomycota</taxon>
        <taxon>Pezizomycotina</taxon>
        <taxon>Leotiomycetes</taxon>
        <taxon>Helotiales</taxon>
        <taxon>Mollisiaceae</taxon>
        <taxon>Phialocephala</taxon>
        <taxon>Phialocephala fortinii species complex</taxon>
    </lineage>
</organism>
<accession>A0A1L7WLE3</accession>
<dbReference type="EMBL" id="FJOG01000004">
    <property type="protein sequence ID" value="CZR53580.1"/>
    <property type="molecule type" value="Genomic_DNA"/>
</dbReference>
<feature type="transmembrane region" description="Helical" evidence="1">
    <location>
        <begin position="15"/>
        <end position="36"/>
    </location>
</feature>
<keyword evidence="3" id="KW-1185">Reference proteome</keyword>
<feature type="transmembrane region" description="Helical" evidence="1">
    <location>
        <begin position="250"/>
        <end position="282"/>
    </location>
</feature>